<evidence type="ECO:0000313" key="2">
    <source>
        <dbReference type="Proteomes" id="UP000193926"/>
    </source>
</evidence>
<keyword evidence="2" id="KW-1185">Reference proteome</keyword>
<comment type="caution">
    <text evidence="1">The sequence shown here is derived from an EMBL/GenBank/DDBJ whole genome shotgun (WGS) entry which is preliminary data.</text>
</comment>
<protein>
    <submittedName>
        <fullName evidence="1">Uncharacterized protein</fullName>
    </submittedName>
</protein>
<proteinExistence type="predicted"/>
<reference evidence="1 2" key="1">
    <citation type="submission" date="2014-03" db="EMBL/GenBank/DDBJ databases">
        <title>The draft genome sequence of Marivita geojedonensis KCTC 23882.</title>
        <authorList>
            <person name="Lai Q."/>
            <person name="Shao Z."/>
        </authorList>
    </citation>
    <scope>NUCLEOTIDE SEQUENCE [LARGE SCALE GENOMIC DNA]</scope>
    <source>
        <strain evidence="1 2">DPG-138</strain>
    </source>
</reference>
<dbReference type="EMBL" id="JFKC01000046">
    <property type="protein sequence ID" value="OSQ42534.1"/>
    <property type="molecule type" value="Genomic_DNA"/>
</dbReference>
<dbReference type="RefSeq" id="WP_085641619.1">
    <property type="nucleotide sequence ID" value="NZ_JFKC01000046.1"/>
</dbReference>
<sequence>MKIETNQNADFGYILWCTDESGFVCVDDSGEGHAISPEQFENETGHSLEDLDRAFENETPLYLWQHSAHFKVERIDVDPEQVKRDEAFADSDEAKELLKLINEAEKNGTLNALAGAYKH</sequence>
<name>A0A1X4N8E6_9RHOB</name>
<gene>
    <name evidence="1" type="ORF">MGEO_20470</name>
</gene>
<dbReference type="Proteomes" id="UP000193926">
    <property type="component" value="Unassembled WGS sequence"/>
</dbReference>
<evidence type="ECO:0000313" key="1">
    <source>
        <dbReference type="EMBL" id="OSQ42534.1"/>
    </source>
</evidence>
<dbReference type="AlphaFoldDB" id="A0A1X4N8E6"/>
<organism evidence="1 2">
    <name type="scientific">Marivita geojedonensis</name>
    <dbReference type="NCBI Taxonomy" id="1123756"/>
    <lineage>
        <taxon>Bacteria</taxon>
        <taxon>Pseudomonadati</taxon>
        <taxon>Pseudomonadota</taxon>
        <taxon>Alphaproteobacteria</taxon>
        <taxon>Rhodobacterales</taxon>
        <taxon>Roseobacteraceae</taxon>
        <taxon>Marivita</taxon>
    </lineage>
</organism>
<accession>A0A1X4N8E6</accession>